<evidence type="ECO:0000313" key="11">
    <source>
        <dbReference type="EMBL" id="GCE07325.1"/>
    </source>
</evidence>
<dbReference type="Gene3D" id="3.10.450.50">
    <property type="match status" value="1"/>
</dbReference>
<sequence>METPTQTALALAAQAGDQKAFETLVGAYQRELLVHCYRMLGSFHDAEDLVQETLLRAWEKHTTLSNPQAYRSWLYRIATNLCLDRLRSASRRSLPPDTHPMSNPGDPVPPRLREPIWLEPFPDDVLADQRSDPQDCAERHEQTTLAFLIALQHLTPTQRAVLLLREVLSWEAREVAEWLDISVPAVNSALQRARRAMRQGDVASQAPMAPPSLRVQELLERYVALWEQADIPGFVALLREDAWFTMPPRPAWFQGRTAIASVLATSIFTPGRQRRLLPTHANGCPAFAYYQREAGEQTFKLIGLVVLEVDGEQIVSLVAFLDVSSLAPFALPPFLTE</sequence>
<dbReference type="Pfam" id="PF08281">
    <property type="entry name" value="Sigma70_r4_2"/>
    <property type="match status" value="1"/>
</dbReference>
<dbReference type="InterPro" id="IPR013249">
    <property type="entry name" value="RNA_pol_sigma70_r4_t2"/>
</dbReference>
<dbReference type="NCBIfam" id="TIGR02937">
    <property type="entry name" value="sigma70-ECF"/>
    <property type="match status" value="1"/>
</dbReference>
<dbReference type="InterPro" id="IPR036388">
    <property type="entry name" value="WH-like_DNA-bd_sf"/>
</dbReference>
<dbReference type="GO" id="GO:0006352">
    <property type="term" value="P:DNA-templated transcription initiation"/>
    <property type="evidence" value="ECO:0007669"/>
    <property type="project" value="InterPro"/>
</dbReference>
<feature type="domain" description="RNA polymerase sigma-70 region 2" evidence="8">
    <location>
        <begin position="24"/>
        <end position="92"/>
    </location>
</feature>
<dbReference type="Proteomes" id="UP000287224">
    <property type="component" value="Unassembled WGS sequence"/>
</dbReference>
<keyword evidence="5 7" id="KW-0238">DNA-binding</keyword>
<dbReference type="InterPro" id="IPR013325">
    <property type="entry name" value="RNA_pol_sigma_r2"/>
</dbReference>
<dbReference type="InterPro" id="IPR037401">
    <property type="entry name" value="SnoaL-like"/>
</dbReference>
<dbReference type="NCBIfam" id="TIGR02960">
    <property type="entry name" value="SigX5"/>
    <property type="match status" value="1"/>
</dbReference>
<dbReference type="GO" id="GO:0006950">
    <property type="term" value="P:response to stress"/>
    <property type="evidence" value="ECO:0007669"/>
    <property type="project" value="UniProtKB-ARBA"/>
</dbReference>
<evidence type="ECO:0000256" key="1">
    <source>
        <dbReference type="ARBA" id="ARBA00010641"/>
    </source>
</evidence>
<evidence type="ECO:0000313" key="12">
    <source>
        <dbReference type="Proteomes" id="UP000287224"/>
    </source>
</evidence>
<protein>
    <recommendedName>
        <fullName evidence="7">RNA polymerase sigma factor</fullName>
    </recommendedName>
</protein>
<dbReference type="InterPro" id="IPR007627">
    <property type="entry name" value="RNA_pol_sigma70_r2"/>
</dbReference>
<organism evidence="11 12">
    <name type="scientific">Dictyobacter aurantiacus</name>
    <dbReference type="NCBI Taxonomy" id="1936993"/>
    <lineage>
        <taxon>Bacteria</taxon>
        <taxon>Bacillati</taxon>
        <taxon>Chloroflexota</taxon>
        <taxon>Ktedonobacteria</taxon>
        <taxon>Ktedonobacterales</taxon>
        <taxon>Dictyobacteraceae</taxon>
        <taxon>Dictyobacter</taxon>
    </lineage>
</organism>
<feature type="domain" description="SnoaL-like" evidence="10">
    <location>
        <begin position="220"/>
        <end position="316"/>
    </location>
</feature>
<evidence type="ECO:0000259" key="8">
    <source>
        <dbReference type="Pfam" id="PF04542"/>
    </source>
</evidence>
<feature type="domain" description="RNA polymerase sigma factor 70 region 4 type 2" evidence="9">
    <location>
        <begin position="150"/>
        <end position="197"/>
    </location>
</feature>
<evidence type="ECO:0000256" key="2">
    <source>
        <dbReference type="ARBA" id="ARBA00011344"/>
    </source>
</evidence>
<evidence type="ECO:0000256" key="6">
    <source>
        <dbReference type="ARBA" id="ARBA00023163"/>
    </source>
</evidence>
<dbReference type="SUPFAM" id="SSF88659">
    <property type="entry name" value="Sigma3 and sigma4 domains of RNA polymerase sigma factors"/>
    <property type="match status" value="1"/>
</dbReference>
<dbReference type="GO" id="GO:0003677">
    <property type="term" value="F:DNA binding"/>
    <property type="evidence" value="ECO:0007669"/>
    <property type="project" value="UniProtKB-KW"/>
</dbReference>
<keyword evidence="4 7" id="KW-0731">Sigma factor</keyword>
<dbReference type="PANTHER" id="PTHR43133">
    <property type="entry name" value="RNA POLYMERASE ECF-TYPE SIGMA FACTO"/>
    <property type="match status" value="1"/>
</dbReference>
<evidence type="ECO:0000256" key="4">
    <source>
        <dbReference type="ARBA" id="ARBA00023082"/>
    </source>
</evidence>
<dbReference type="PANTHER" id="PTHR43133:SF65">
    <property type="entry name" value="ECF RNA POLYMERASE SIGMA FACTOR SIGG"/>
    <property type="match status" value="1"/>
</dbReference>
<reference evidence="12" key="1">
    <citation type="submission" date="2018-12" db="EMBL/GenBank/DDBJ databases">
        <title>Tengunoibacter tsumagoiensis gen. nov., sp. nov., Dictyobacter kobayashii sp. nov., D. alpinus sp. nov., and D. joshuensis sp. nov. and description of Dictyobacteraceae fam. nov. within the order Ktedonobacterales isolated from Tengu-no-mugimeshi.</title>
        <authorList>
            <person name="Wang C.M."/>
            <person name="Zheng Y."/>
            <person name="Sakai Y."/>
            <person name="Toyoda A."/>
            <person name="Minakuchi Y."/>
            <person name="Abe K."/>
            <person name="Yokota A."/>
            <person name="Yabe S."/>
        </authorList>
    </citation>
    <scope>NUCLEOTIDE SEQUENCE [LARGE SCALE GENOMIC DNA]</scope>
    <source>
        <strain evidence="12">S-27</strain>
    </source>
</reference>
<dbReference type="PROSITE" id="PS01063">
    <property type="entry name" value="SIGMA70_ECF"/>
    <property type="match status" value="1"/>
</dbReference>
<dbReference type="CDD" id="cd06171">
    <property type="entry name" value="Sigma70_r4"/>
    <property type="match status" value="1"/>
</dbReference>
<dbReference type="InterPro" id="IPR014305">
    <property type="entry name" value="RNA_pol_sigma-G_actinobac"/>
</dbReference>
<dbReference type="SUPFAM" id="SSF88946">
    <property type="entry name" value="Sigma2 domain of RNA polymerase sigma factors"/>
    <property type="match status" value="1"/>
</dbReference>
<dbReference type="InterPro" id="IPR039425">
    <property type="entry name" value="RNA_pol_sigma-70-like"/>
</dbReference>
<keyword evidence="6 7" id="KW-0804">Transcription</keyword>
<dbReference type="InterPro" id="IPR000838">
    <property type="entry name" value="RNA_pol_sigma70_ECF_CS"/>
</dbReference>
<dbReference type="Gene3D" id="1.10.1740.10">
    <property type="match status" value="1"/>
</dbReference>
<dbReference type="OrthoDB" id="9784984at2"/>
<dbReference type="AlphaFoldDB" id="A0A401ZKE5"/>
<evidence type="ECO:0000259" key="9">
    <source>
        <dbReference type="Pfam" id="PF08281"/>
    </source>
</evidence>
<name>A0A401ZKE5_9CHLR</name>
<dbReference type="RefSeq" id="WP_126598496.1">
    <property type="nucleotide sequence ID" value="NZ_BIFQ01000001.1"/>
</dbReference>
<comment type="caution">
    <text evidence="11">The sequence shown here is derived from an EMBL/GenBank/DDBJ whole genome shotgun (WGS) entry which is preliminary data.</text>
</comment>
<evidence type="ECO:0000259" key="10">
    <source>
        <dbReference type="Pfam" id="PF12680"/>
    </source>
</evidence>
<keyword evidence="12" id="KW-1185">Reference proteome</keyword>
<dbReference type="GO" id="GO:0016987">
    <property type="term" value="F:sigma factor activity"/>
    <property type="evidence" value="ECO:0007669"/>
    <property type="project" value="UniProtKB-KW"/>
</dbReference>
<dbReference type="Gene3D" id="1.10.10.10">
    <property type="entry name" value="Winged helix-like DNA-binding domain superfamily/Winged helix DNA-binding domain"/>
    <property type="match status" value="1"/>
</dbReference>
<dbReference type="Pfam" id="PF04542">
    <property type="entry name" value="Sigma70_r2"/>
    <property type="match status" value="1"/>
</dbReference>
<evidence type="ECO:0000256" key="7">
    <source>
        <dbReference type="RuleBase" id="RU000716"/>
    </source>
</evidence>
<dbReference type="Pfam" id="PF12680">
    <property type="entry name" value="SnoaL_2"/>
    <property type="match status" value="1"/>
</dbReference>
<dbReference type="InterPro" id="IPR014284">
    <property type="entry name" value="RNA_pol_sigma-70_dom"/>
</dbReference>
<proteinExistence type="inferred from homology"/>
<keyword evidence="3 7" id="KW-0805">Transcription regulation</keyword>
<gene>
    <name evidence="11" type="primary">sigG</name>
    <name evidence="11" type="ORF">KDAU_46540</name>
</gene>
<evidence type="ECO:0000256" key="5">
    <source>
        <dbReference type="ARBA" id="ARBA00023125"/>
    </source>
</evidence>
<dbReference type="InterPro" id="IPR032710">
    <property type="entry name" value="NTF2-like_dom_sf"/>
</dbReference>
<dbReference type="SUPFAM" id="SSF54427">
    <property type="entry name" value="NTF2-like"/>
    <property type="match status" value="1"/>
</dbReference>
<comment type="subunit">
    <text evidence="2">Interacts transiently with the RNA polymerase catalytic core formed by RpoA, RpoB, RpoC and RpoZ (2 alpha, 1 beta, 1 beta' and 1 omega subunit) to form the RNA polymerase holoenzyme that can initiate transcription.</text>
</comment>
<comment type="similarity">
    <text evidence="1 7">Belongs to the sigma-70 factor family. ECF subfamily.</text>
</comment>
<accession>A0A401ZKE5</accession>
<dbReference type="InterPro" id="IPR013324">
    <property type="entry name" value="RNA_pol_sigma_r3/r4-like"/>
</dbReference>
<dbReference type="EMBL" id="BIFQ01000001">
    <property type="protein sequence ID" value="GCE07325.1"/>
    <property type="molecule type" value="Genomic_DNA"/>
</dbReference>
<dbReference type="NCBIfam" id="NF006089">
    <property type="entry name" value="PRK08241.1"/>
    <property type="match status" value="1"/>
</dbReference>
<evidence type="ECO:0000256" key="3">
    <source>
        <dbReference type="ARBA" id="ARBA00023015"/>
    </source>
</evidence>